<evidence type="ECO:0000256" key="4">
    <source>
        <dbReference type="SAM" id="SignalP"/>
    </source>
</evidence>
<feature type="signal peptide" evidence="4">
    <location>
        <begin position="1"/>
        <end position="27"/>
    </location>
</feature>
<dbReference type="InterPro" id="IPR013517">
    <property type="entry name" value="FG-GAP"/>
</dbReference>
<evidence type="ECO:0000256" key="3">
    <source>
        <dbReference type="ARBA" id="ARBA00023180"/>
    </source>
</evidence>
<dbReference type="InterPro" id="IPR013519">
    <property type="entry name" value="Int_alpha_beta-p"/>
</dbReference>
<keyword evidence="3" id="KW-0325">Glycoprotein</keyword>
<sequence length="1493" mass="161453">MAKVQKRFIGLAALVAVFFLSAAAGWAAIDPSTVQKLVAGDGMSDDFFGFSVSVDGDFAIISASRDDDRGEDSGSAYIFIRDGAGNWIQQAKLLADDGATSDFFGFSVSISADTAVVGAPYDMDNGYDSGSVYVFVRDGLGSWIQQAKLVADDGTTSDYFGDSVSISGDTILIGASGNDGDGEDFGSAYIFIRDGAGEWVQQAKLVVDDGAKFDYFGDTVSISGDTALIGAWSDDHEHGYDSGSVYVFIRDGSGNWIQDAKVMADDGAISDYFGGSVSISGGTALIGASGDDGNGNSSGSVYVFIRDESGNWIQQAKLMADDGSASDYFGGSVSISGNTAVIGAYLKDSNGNYLGSAYVFNRNESGIWSQLTKLLPDDGVHYGYFGGSVSVSSDTAMVGARRNDGSEKNSGAVYIYSSSQPTSDVTVNVTAPAGGSTYSNGNQVTINWETENADPADTMVLSMKRDAASAMTAPDDRSWYRFTENTPNDGTETVTIPDSVVAASDWRFYVRHVASNAYDAADATVTLEEAVNTHKLYVTKTGEGSGSITSNPGSLSCGDACKNTNVLFASGETVVLTATPASCSKLVSWEGCDSFNINDNTCTVTMDKYREAIAQFAPEGDTGILRVLFNRVPYEAGYVTSDPLGIIAGNTDISAEHRFCVGDTVRLTAQAAAYPRSVFDKWTIYSTPNNPCNGDQNSNVCDVTITSDMLVVHPSFLLDTTQPYNLHVRIAGYGKGHVTSQMRNLNCGNDGTGTTCDIWLNDGNQDTLSAVAASGSKFIRWSGVGSLDCNGRTEPDCPYTMIWPHEVEAIFSAEDLGVSVSASVDALIPGIDTSFEVLIGNNTDEDSHQTTVDINTLVNEQPYDQLVWQCGDNTGKGTCQKMDQDTFQVMVNGGQDVVITATSVFTTAQEKVAVTTELTNDYDANIHNNHDEKEIRLDPNFLNSVANRTLLKFHSGQSSDASTRNTIVFTHGWQPFNTGGCETRKGTDRLECYSKELWTGDKAFLQGAWLAKRNRVSDFSSPNEIKEKLNVIQYIWQGAFTDGIYSSKGMYDFITARNNIFTAGNMLGKDLVAALTSGYVKKIHLIGHSMGTAVNAHAVRYLLDNVPTFRDQSSDAQIQMTILDHPNRISRILWISNDDERQYGFDADWFAELLPELDNPLYRNKLLVDNYFAEEKVIDSKLETAGVGTPITGVNVYNHETETKKGLHDPNDMGDTLFTSETNKVLPSWIGGISPLMAGLYILADDNNDHTGVHQWYRWTMWPSRKDGLTDNNFVCSNRVWPEADQGAEDSPSHISLDPCSSGFAFSILQNSPVEMPRNGNPLQSRGLAVSALTGSISGKNCTTDPQSGATSCSGGLQPSPQLLQAEESAAPLFSAETIDTDASYAAMEINVSHDADRISFKYQFNNNVEDEYVHLLLDGRIVWSLDETAAENGVWEQTGKIPVDLEKGKHHLMLVYNQQTDTSSFAMQELQFFEEPNKNGFLPAMLFLLLNK</sequence>
<dbReference type="PANTHER" id="PTHR36220">
    <property type="entry name" value="UNNAMED PRODUCT"/>
    <property type="match status" value="1"/>
</dbReference>
<reference evidence="6" key="1">
    <citation type="journal article" date="2024" name="Syst. Appl. Microbiol.">
        <title>First single-strain enrichments of Electrothrix cable bacteria, description of E. aestuarii sp. nov. and E. rattekaaiensis sp. nov., and proposal of a cable bacteria taxonomy following the rules of the SeqCode.</title>
        <authorList>
            <person name="Plum-Jensen L.E."/>
            <person name="Schramm A."/>
            <person name="Marshall I.P.G."/>
        </authorList>
    </citation>
    <scope>NUCLEOTIDE SEQUENCE</scope>
    <source>
        <strain evidence="6">Rat1</strain>
    </source>
</reference>
<dbReference type="Gene3D" id="2.130.10.130">
    <property type="entry name" value="Integrin alpha, N-terminal"/>
    <property type="match status" value="3"/>
</dbReference>
<evidence type="ECO:0000313" key="6">
    <source>
        <dbReference type="EMBL" id="XCN73147.1"/>
    </source>
</evidence>
<evidence type="ECO:0000256" key="1">
    <source>
        <dbReference type="ARBA" id="ARBA00022729"/>
    </source>
</evidence>
<dbReference type="SUPFAM" id="SSF69318">
    <property type="entry name" value="Integrin alpha N-terminal domain"/>
    <property type="match status" value="2"/>
</dbReference>
<dbReference type="PANTHER" id="PTHR36220:SF1">
    <property type="entry name" value="GAMMA TUBULIN COMPLEX COMPONENT C-TERMINAL DOMAIN-CONTAINING PROTEIN"/>
    <property type="match status" value="1"/>
</dbReference>
<dbReference type="EMBL" id="CP159373">
    <property type="protein sequence ID" value="XCN73147.1"/>
    <property type="molecule type" value="Genomic_DNA"/>
</dbReference>
<dbReference type="Pfam" id="PF14312">
    <property type="entry name" value="FG-GAP_2"/>
    <property type="match status" value="7"/>
</dbReference>
<accession>A0AAU8LV39</accession>
<feature type="domain" description="Bacterial repeat" evidence="5">
    <location>
        <begin position="568"/>
        <end position="618"/>
    </location>
</feature>
<protein>
    <recommendedName>
        <fullName evidence="5">Bacterial repeat domain-containing protein</fullName>
    </recommendedName>
</protein>
<dbReference type="KEGG" id="eaj:Q3M24_23235"/>
<dbReference type="InterPro" id="IPR028994">
    <property type="entry name" value="Integrin_alpha_N"/>
</dbReference>
<evidence type="ECO:0000256" key="2">
    <source>
        <dbReference type="ARBA" id="ARBA00022737"/>
    </source>
</evidence>
<dbReference type="Pfam" id="PF18998">
    <property type="entry name" value="Flg_new_2"/>
    <property type="match status" value="1"/>
</dbReference>
<gene>
    <name evidence="6" type="ORF">Q3M24_23235</name>
</gene>
<name>A0AAU8LV39_9BACT</name>
<dbReference type="PROSITE" id="PS51470">
    <property type="entry name" value="FG_GAP"/>
    <property type="match status" value="2"/>
</dbReference>
<dbReference type="Gene3D" id="3.40.50.1820">
    <property type="entry name" value="alpha/beta hydrolase"/>
    <property type="match status" value="1"/>
</dbReference>
<proteinExistence type="predicted"/>
<keyword evidence="1 4" id="KW-0732">Signal</keyword>
<reference evidence="6" key="2">
    <citation type="submission" date="2024-06" db="EMBL/GenBank/DDBJ databases">
        <authorList>
            <person name="Plum-Jensen L.E."/>
            <person name="Schramm A."/>
            <person name="Marshall I.P.G."/>
        </authorList>
    </citation>
    <scope>NUCLEOTIDE SEQUENCE</scope>
    <source>
        <strain evidence="6">Rat1</strain>
    </source>
</reference>
<keyword evidence="2" id="KW-0677">Repeat</keyword>
<evidence type="ECO:0000259" key="5">
    <source>
        <dbReference type="Pfam" id="PF18998"/>
    </source>
</evidence>
<organism evidence="6">
    <name type="scientific">Candidatus Electrothrix aestuarii</name>
    <dbReference type="NCBI Taxonomy" id="3062594"/>
    <lineage>
        <taxon>Bacteria</taxon>
        <taxon>Pseudomonadati</taxon>
        <taxon>Thermodesulfobacteriota</taxon>
        <taxon>Desulfobulbia</taxon>
        <taxon>Desulfobulbales</taxon>
        <taxon>Desulfobulbaceae</taxon>
        <taxon>Candidatus Electrothrix</taxon>
    </lineage>
</organism>
<dbReference type="InterPro" id="IPR044060">
    <property type="entry name" value="Bacterial_rp_domain"/>
</dbReference>
<feature type="chain" id="PRO_5043493514" description="Bacterial repeat domain-containing protein" evidence="4">
    <location>
        <begin position="28"/>
        <end position="1493"/>
    </location>
</feature>
<dbReference type="InterPro" id="IPR029058">
    <property type="entry name" value="AB_hydrolase_fold"/>
</dbReference>